<sequence length="360" mass="41270">MNKWVRREVREHMEKNVAIRKARPPLLRRMINWLFVGRSFSDYLLIYIAINLVCVLIEFIAGRYFNDSIPVWSLTNQDDINLKAFILAVGGYLVTAQVGVLGVISIAIGLVSLIAQREDASTDVKLYYHQSLSVEVVSSCIALLLVVCIQLVWPAQFVLHRMGAGTHLQFFKVVLMCVHIGWLSVNLVALANFISTTFFFVQRVHRERIREQYTAYFVIPAQMTKRLREQLYHSAANSLASTSGTEAKHVQLSFGYDLGSPETVEVQRTFNTTVALHDVRMLWIGWVVRRWTKRCRSASLPQEAERGEDQKPLLSFCIFLDQAMTGTFAICKRRGGVPLTGIERWVLKRAFIFQRRVRDE</sequence>
<dbReference type="RefSeq" id="WP_367723519.1">
    <property type="nucleotide sequence ID" value="NZ_JBFOCH010000085.1"/>
</dbReference>
<feature type="transmembrane region" description="Helical" evidence="1">
    <location>
        <begin position="44"/>
        <end position="65"/>
    </location>
</feature>
<keyword evidence="3" id="KW-1185">Reference proteome</keyword>
<comment type="caution">
    <text evidence="2">The sequence shown here is derived from an EMBL/GenBank/DDBJ whole genome shotgun (WGS) entry which is preliminary data.</text>
</comment>
<evidence type="ECO:0000313" key="3">
    <source>
        <dbReference type="Proteomes" id="UP001556196"/>
    </source>
</evidence>
<organism evidence="2 3">
    <name type="scientific">Mesorhizobium marinum</name>
    <dbReference type="NCBI Taxonomy" id="3228790"/>
    <lineage>
        <taxon>Bacteria</taxon>
        <taxon>Pseudomonadati</taxon>
        <taxon>Pseudomonadota</taxon>
        <taxon>Alphaproteobacteria</taxon>
        <taxon>Hyphomicrobiales</taxon>
        <taxon>Phyllobacteriaceae</taxon>
        <taxon>Mesorhizobium</taxon>
    </lineage>
</organism>
<keyword evidence="1" id="KW-0472">Membrane</keyword>
<protein>
    <submittedName>
        <fullName evidence="2">Uncharacterized protein</fullName>
    </submittedName>
</protein>
<name>A0ABV3QZE6_9HYPH</name>
<dbReference type="EMBL" id="JBFOCI010000002">
    <property type="protein sequence ID" value="MEW9806459.1"/>
    <property type="molecule type" value="Genomic_DNA"/>
</dbReference>
<feature type="transmembrane region" description="Helical" evidence="1">
    <location>
        <begin position="173"/>
        <end position="201"/>
    </location>
</feature>
<keyword evidence="1" id="KW-1133">Transmembrane helix</keyword>
<evidence type="ECO:0000256" key="1">
    <source>
        <dbReference type="SAM" id="Phobius"/>
    </source>
</evidence>
<reference evidence="2 3" key="1">
    <citation type="submission" date="2024-06" db="EMBL/GenBank/DDBJ databases">
        <authorList>
            <person name="Tuo L."/>
        </authorList>
    </citation>
    <scope>NUCLEOTIDE SEQUENCE [LARGE SCALE GENOMIC DNA]</scope>
    <source>
        <strain evidence="2 3">ZMM04-5</strain>
    </source>
</reference>
<proteinExistence type="predicted"/>
<feature type="transmembrane region" description="Helical" evidence="1">
    <location>
        <begin position="132"/>
        <end position="153"/>
    </location>
</feature>
<keyword evidence="1" id="KW-0812">Transmembrane</keyword>
<dbReference type="Proteomes" id="UP001556196">
    <property type="component" value="Unassembled WGS sequence"/>
</dbReference>
<gene>
    <name evidence="2" type="ORF">ABUE31_10730</name>
</gene>
<evidence type="ECO:0000313" key="2">
    <source>
        <dbReference type="EMBL" id="MEW9806459.1"/>
    </source>
</evidence>
<accession>A0ABV3QZE6</accession>
<feature type="transmembrane region" description="Helical" evidence="1">
    <location>
        <begin position="85"/>
        <end position="111"/>
    </location>
</feature>